<organism evidence="3 4">
    <name type="scientific">Dolosigranulum pigrum</name>
    <dbReference type="NCBI Taxonomy" id="29394"/>
    <lineage>
        <taxon>Bacteria</taxon>
        <taxon>Bacillati</taxon>
        <taxon>Bacillota</taxon>
        <taxon>Bacilli</taxon>
        <taxon>Lactobacillales</taxon>
        <taxon>Carnobacteriaceae</taxon>
        <taxon>Dolosigranulum</taxon>
    </lineage>
</organism>
<dbReference type="NCBIfam" id="TIGR00426">
    <property type="entry name" value="competence protein ComEA helix-hairpin-helix repeat region"/>
    <property type="match status" value="1"/>
</dbReference>
<evidence type="ECO:0000259" key="2">
    <source>
        <dbReference type="SMART" id="SM00278"/>
    </source>
</evidence>
<proteinExistence type="predicted"/>
<evidence type="ECO:0000256" key="1">
    <source>
        <dbReference type="SAM" id="Phobius"/>
    </source>
</evidence>
<keyword evidence="1" id="KW-1133">Transmembrane helix</keyword>
<keyword evidence="1" id="KW-0812">Transmembrane</keyword>
<dbReference type="PANTHER" id="PTHR21180:SF32">
    <property type="entry name" value="ENDONUCLEASE_EXONUCLEASE_PHOSPHATASE FAMILY DOMAIN-CONTAINING PROTEIN 1"/>
    <property type="match status" value="1"/>
</dbReference>
<dbReference type="InterPro" id="IPR010994">
    <property type="entry name" value="RuvA_2-like"/>
</dbReference>
<reference evidence="3 4" key="1">
    <citation type="submission" date="2017-01" db="EMBL/GenBank/DDBJ databases">
        <title>Complete Genome Sequence of Dolosigranulum pigrum isolated from a Patient with interstitial lung disease.</title>
        <authorList>
            <person name="Mukhopadhyay R."/>
            <person name="Joaquin J."/>
            <person name="Hogue R."/>
            <person name="Fitzgerald S."/>
            <person name="Jospin G."/>
            <person name="Eisen J.A."/>
            <person name="Chaturvedi V."/>
        </authorList>
    </citation>
    <scope>NUCLEOTIDE SEQUENCE [LARGE SCALE GENOMIC DNA]</scope>
    <source>
        <strain evidence="3 4">15S00348</strain>
    </source>
</reference>
<feature type="domain" description="Helix-hairpin-helix DNA-binding motif class 1" evidence="2">
    <location>
        <begin position="164"/>
        <end position="183"/>
    </location>
</feature>
<dbReference type="Gene3D" id="3.10.560.10">
    <property type="entry name" value="Outer membrane lipoprotein wza domain like"/>
    <property type="match status" value="1"/>
</dbReference>
<keyword evidence="1" id="KW-0472">Membrane</keyword>
<dbReference type="InterPro" id="IPR051675">
    <property type="entry name" value="Endo/Exo/Phosphatase_dom_1"/>
</dbReference>
<dbReference type="Pfam" id="PF12836">
    <property type="entry name" value="HHH_3"/>
    <property type="match status" value="1"/>
</dbReference>
<dbReference type="GO" id="GO:0015628">
    <property type="term" value="P:protein secretion by the type II secretion system"/>
    <property type="evidence" value="ECO:0007669"/>
    <property type="project" value="TreeGrafter"/>
</dbReference>
<feature type="transmembrane region" description="Helical" evidence="1">
    <location>
        <begin position="12"/>
        <end position="34"/>
    </location>
</feature>
<feature type="domain" description="Helix-hairpin-helix DNA-binding motif class 1" evidence="2">
    <location>
        <begin position="194"/>
        <end position="213"/>
    </location>
</feature>
<evidence type="ECO:0000313" key="4">
    <source>
        <dbReference type="Proteomes" id="UP000190409"/>
    </source>
</evidence>
<dbReference type="GO" id="GO:0015627">
    <property type="term" value="C:type II protein secretion system complex"/>
    <property type="evidence" value="ECO:0007669"/>
    <property type="project" value="TreeGrafter"/>
</dbReference>
<dbReference type="GO" id="GO:0003677">
    <property type="term" value="F:DNA binding"/>
    <property type="evidence" value="ECO:0007669"/>
    <property type="project" value="InterPro"/>
</dbReference>
<protein>
    <recommendedName>
        <fullName evidence="2">Helix-hairpin-helix DNA-binding motif class 1 domain-containing protein</fullName>
    </recommendedName>
</protein>
<name>A0A1S8KNP0_9LACT</name>
<dbReference type="Gene3D" id="1.10.150.280">
    <property type="entry name" value="AF1531-like domain"/>
    <property type="match status" value="1"/>
</dbReference>
<dbReference type="AlphaFoldDB" id="A0A1S8KNP0"/>
<dbReference type="SMART" id="SM00278">
    <property type="entry name" value="HhH1"/>
    <property type="match status" value="2"/>
</dbReference>
<dbReference type="InterPro" id="IPR004509">
    <property type="entry name" value="Competence_ComEA_HhH"/>
</dbReference>
<dbReference type="InterPro" id="IPR003583">
    <property type="entry name" value="Hlx-hairpin-Hlx_DNA-bd_motif"/>
</dbReference>
<sequence>MIVEQLWEKLKVHWQLLVIGGLVLALGSVIWLMMGNSAEVEEENSLDDLLAAQMEVATEEEVERVESKSSEPELFMVDVKGEVHAPGVYELPTDGRVKDAIAMAEGLTDEANELAINFAQKVEDQMVIYVPHEDDDSGLPENTTTGAGEASGATVININTASEQELMTLSGIGQAKAQQIIQYREENGLFDTPEDLMNVSGFGEKSFETLKDSIKVK</sequence>
<dbReference type="GO" id="GO:0006281">
    <property type="term" value="P:DNA repair"/>
    <property type="evidence" value="ECO:0007669"/>
    <property type="project" value="InterPro"/>
</dbReference>
<dbReference type="Pfam" id="PF10531">
    <property type="entry name" value="SLBB"/>
    <property type="match status" value="1"/>
</dbReference>
<gene>
    <name evidence="3" type="ORF">BWX42_06075</name>
</gene>
<dbReference type="InterPro" id="IPR019554">
    <property type="entry name" value="Soluble_ligand-bd"/>
</dbReference>
<accession>A0A1S8KNP0</accession>
<dbReference type="Proteomes" id="UP000190409">
    <property type="component" value="Unassembled WGS sequence"/>
</dbReference>
<evidence type="ECO:0000313" key="3">
    <source>
        <dbReference type="EMBL" id="OOL81349.1"/>
    </source>
</evidence>
<comment type="caution">
    <text evidence="3">The sequence shown here is derived from an EMBL/GenBank/DDBJ whole genome shotgun (WGS) entry which is preliminary data.</text>
</comment>
<dbReference type="SUPFAM" id="SSF47781">
    <property type="entry name" value="RuvA domain 2-like"/>
    <property type="match status" value="1"/>
</dbReference>
<dbReference type="PANTHER" id="PTHR21180">
    <property type="entry name" value="ENDONUCLEASE/EXONUCLEASE/PHOSPHATASE FAMILY DOMAIN-CONTAINING PROTEIN 1"/>
    <property type="match status" value="1"/>
</dbReference>
<dbReference type="EMBL" id="MUYF01000003">
    <property type="protein sequence ID" value="OOL81349.1"/>
    <property type="molecule type" value="Genomic_DNA"/>
</dbReference>